<organism evidence="2 3">
    <name type="scientific">Leifsonia tongyongensis</name>
    <dbReference type="NCBI Taxonomy" id="1268043"/>
    <lineage>
        <taxon>Bacteria</taxon>
        <taxon>Bacillati</taxon>
        <taxon>Actinomycetota</taxon>
        <taxon>Actinomycetes</taxon>
        <taxon>Micrococcales</taxon>
        <taxon>Microbacteriaceae</taxon>
        <taxon>Leifsonia</taxon>
    </lineage>
</organism>
<evidence type="ECO:0000256" key="1">
    <source>
        <dbReference type="SAM" id="SignalP"/>
    </source>
</evidence>
<comment type="caution">
    <text evidence="2">The sequence shown here is derived from an EMBL/GenBank/DDBJ whole genome shotgun (WGS) entry which is preliminary data.</text>
</comment>
<name>A0A6L9XWK7_9MICO</name>
<dbReference type="InterPro" id="IPR008969">
    <property type="entry name" value="CarboxyPept-like_regulatory"/>
</dbReference>
<dbReference type="EMBL" id="JAAGWY010000001">
    <property type="protein sequence ID" value="NEN05635.1"/>
    <property type="molecule type" value="Genomic_DNA"/>
</dbReference>
<evidence type="ECO:0000313" key="2">
    <source>
        <dbReference type="EMBL" id="NEN05635.1"/>
    </source>
</evidence>
<proteinExistence type="predicted"/>
<dbReference type="RefSeq" id="WP_163288822.1">
    <property type="nucleotide sequence ID" value="NZ_JAAGWY010000001.1"/>
</dbReference>
<sequence>MRKFSSLVAAAVSFGLLAGALAGPAAAEAVTAPLTGAVTFSVEAGAPWVPAAVGEVSVSYEFSTDGTTWEPPTPGTTNTVAGTMSFPALVYGHYRFTFADVTNTNLGSVVKSIDIVSPNPYTRVDVVLPGKSTISGTVMVNGDDNVHPRLATAGEVHVYLFPLQDGQPVSPGRGQALDVTTDGNGAFSIPGVDTADFAFTLELVYEGASSAYPPLWWGGGSTSAGAKPIAAAGAPVPPLTATMQRVNEVAGTVVDTASHPVASLAVCVVAQTTPSPFACGSSPNFVGTFTKASTYTDSAGHFSVMGLADGTYAVAYGPTYAWGFPYAAESLYGRNTYLPPNLITVSGGKLVDAGLTMLKTDTVDATLKIAGWNRLEQADNGNGSVHLQQLDPSSNAWIETGRWYYVELGGGTASLYSLLPGTYRLDFVYEGFDGSVVHKLSAPVTFTAEGQTIPLSMTLVAPIRSGAAVKSPTSATVYLVDASNLIPVDSMSTLTDLGFSTTTMVLPQSRLDAYSTTHSHLSDAVTCRGGTYLGAQGRLHKLTATAAAALAHTSHGTTPLDDLTCARLTIGTTAPDPVLLQATGSSSVYMIASDGTKRPFVSMADLAAVTAPKTPQILGVSSYYLNQFRTGGAAFPPARLVKSSASSTIFVTDGSRLVPLTSFGTASDAGISTSYEAVAPTMLAGYTIVTSPLRNVVNCDGATYLAGAGRLNPVAAALVSALPSTALGASTCSRLPRSTAMIGHALFVKSANDSTIYYLNAAGQKQRVFSMATVAKLSAPDPARYVTVNDQFLGSMPLGTDLLTPGLLVKSPTSTSIYVADGSGGLVPLRSFTTATDLGLSAHYVTTTAATMSTLKVSAVPLNNLVTCSGASWIGGAGKLWSIDPSVTGSLPVSALPASLFAVLPKSAVALGTAVFITSATSATVYTLESGVKHPVSAWATLVRLAAGKPVTVLSLDADFVSRIPTGTVRR</sequence>
<dbReference type="Proteomes" id="UP000474967">
    <property type="component" value="Unassembled WGS sequence"/>
</dbReference>
<evidence type="ECO:0000313" key="3">
    <source>
        <dbReference type="Proteomes" id="UP000474967"/>
    </source>
</evidence>
<protein>
    <recommendedName>
        <fullName evidence="4">Carboxypeptidase regulatory-like domain-containing protein</fullName>
    </recommendedName>
</protein>
<evidence type="ECO:0008006" key="4">
    <source>
        <dbReference type="Google" id="ProtNLM"/>
    </source>
</evidence>
<accession>A0A6L9XWK7</accession>
<feature type="chain" id="PRO_5027075491" description="Carboxypeptidase regulatory-like domain-containing protein" evidence="1">
    <location>
        <begin position="28"/>
        <end position="971"/>
    </location>
</feature>
<feature type="signal peptide" evidence="1">
    <location>
        <begin position="1"/>
        <end position="27"/>
    </location>
</feature>
<dbReference type="SUPFAM" id="SSF49464">
    <property type="entry name" value="Carboxypeptidase regulatory domain-like"/>
    <property type="match status" value="1"/>
</dbReference>
<gene>
    <name evidence="2" type="ORF">G3T36_07085</name>
</gene>
<keyword evidence="1" id="KW-0732">Signal</keyword>
<dbReference type="AlphaFoldDB" id="A0A6L9XWK7"/>
<keyword evidence="3" id="KW-1185">Reference proteome</keyword>
<reference evidence="2 3" key="1">
    <citation type="journal article" date="2014" name="J. Microbiol.">
        <title>Diaminobutyricibacter tongyongensis gen. nov., sp. nov. and Homoserinibacter gongjuensis gen. nov., sp. nov. belong to the family Microbacteriaceae.</title>
        <authorList>
            <person name="Kim S.J."/>
            <person name="Ahn J.H."/>
            <person name="Weon H.Y."/>
            <person name="Hamada M."/>
            <person name="Suzuki K."/>
            <person name="Kwon S.W."/>
        </authorList>
    </citation>
    <scope>NUCLEOTIDE SEQUENCE [LARGE SCALE GENOMIC DNA]</scope>
    <source>
        <strain evidence="2 3">NBRC 108724</strain>
    </source>
</reference>